<dbReference type="AlphaFoldDB" id="A0A0D7BFJ1"/>
<dbReference type="GO" id="GO:0046835">
    <property type="term" value="P:carbohydrate phosphorylation"/>
    <property type="evidence" value="ECO:0007669"/>
    <property type="project" value="TreeGrafter"/>
</dbReference>
<dbReference type="PANTHER" id="PTHR24045:SF0">
    <property type="entry name" value="N-ACETYLGLUCOSAMINE-1-PHOSPHOTRANSFERASE SUBUNITS ALPHA_BETA"/>
    <property type="match status" value="1"/>
</dbReference>
<reference evidence="4 5" key="1">
    <citation type="journal article" date="2015" name="Fungal Genet. Biol.">
        <title>Evolution of novel wood decay mechanisms in Agaricales revealed by the genome sequences of Fistulina hepatica and Cylindrobasidium torrendii.</title>
        <authorList>
            <person name="Floudas D."/>
            <person name="Held B.W."/>
            <person name="Riley R."/>
            <person name="Nagy L.G."/>
            <person name="Koehler G."/>
            <person name="Ransdell A.S."/>
            <person name="Younus H."/>
            <person name="Chow J."/>
            <person name="Chiniquy J."/>
            <person name="Lipzen A."/>
            <person name="Tritt A."/>
            <person name="Sun H."/>
            <person name="Haridas S."/>
            <person name="LaButti K."/>
            <person name="Ohm R.A."/>
            <person name="Kues U."/>
            <person name="Blanchette R.A."/>
            <person name="Grigoriev I.V."/>
            <person name="Minto R.E."/>
            <person name="Hibbett D.S."/>
        </authorList>
    </citation>
    <scope>NUCLEOTIDE SEQUENCE [LARGE SCALE GENOMIC DNA]</scope>
    <source>
        <strain evidence="4 5">FP15055 ss-10</strain>
    </source>
</reference>
<dbReference type="PANTHER" id="PTHR24045">
    <property type="match status" value="1"/>
</dbReference>
<keyword evidence="5" id="KW-1185">Reference proteome</keyword>
<dbReference type="GO" id="GO:0005794">
    <property type="term" value="C:Golgi apparatus"/>
    <property type="evidence" value="ECO:0007669"/>
    <property type="project" value="TreeGrafter"/>
</dbReference>
<evidence type="ECO:0008006" key="6">
    <source>
        <dbReference type="Google" id="ProtNLM"/>
    </source>
</evidence>
<evidence type="ECO:0000256" key="1">
    <source>
        <dbReference type="ARBA" id="ARBA00022679"/>
    </source>
</evidence>
<feature type="domain" description="Stealth protein CR1 conserved region 1" evidence="2">
    <location>
        <begin position="55"/>
        <end position="80"/>
    </location>
</feature>
<evidence type="ECO:0000259" key="2">
    <source>
        <dbReference type="Pfam" id="PF17101"/>
    </source>
</evidence>
<dbReference type="Pfam" id="PF17101">
    <property type="entry name" value="Stealth_CR1"/>
    <property type="match status" value="1"/>
</dbReference>
<dbReference type="GO" id="GO:0003976">
    <property type="term" value="F:UDP-N-acetylglucosamine-lysosomal-enzyme N-acetylglucosaminephosphotransferase activity"/>
    <property type="evidence" value="ECO:0007669"/>
    <property type="project" value="TreeGrafter"/>
</dbReference>
<protein>
    <recommendedName>
        <fullName evidence="6">Stealth protein CR3 conserved region 3 domain-containing protein</fullName>
    </recommendedName>
</protein>
<evidence type="ECO:0000313" key="4">
    <source>
        <dbReference type="EMBL" id="KIY69262.1"/>
    </source>
</evidence>
<dbReference type="Pfam" id="PF17102">
    <property type="entry name" value="Stealth_CR3"/>
    <property type="match status" value="1"/>
</dbReference>
<dbReference type="EMBL" id="KN880487">
    <property type="protein sequence ID" value="KIY69262.1"/>
    <property type="molecule type" value="Genomic_DNA"/>
</dbReference>
<dbReference type="STRING" id="1314674.A0A0D7BFJ1"/>
<evidence type="ECO:0000313" key="5">
    <source>
        <dbReference type="Proteomes" id="UP000054007"/>
    </source>
</evidence>
<accession>A0A0D7BFJ1</accession>
<dbReference type="OrthoDB" id="263283at2759"/>
<name>A0A0D7BFJ1_9AGAR</name>
<dbReference type="InterPro" id="IPR031357">
    <property type="entry name" value="Stealth_CR3"/>
</dbReference>
<dbReference type="Proteomes" id="UP000054007">
    <property type="component" value="Unassembled WGS sequence"/>
</dbReference>
<evidence type="ECO:0000259" key="3">
    <source>
        <dbReference type="Pfam" id="PF17102"/>
    </source>
</evidence>
<organism evidence="4 5">
    <name type="scientific">Cylindrobasidium torrendii FP15055 ss-10</name>
    <dbReference type="NCBI Taxonomy" id="1314674"/>
    <lineage>
        <taxon>Eukaryota</taxon>
        <taxon>Fungi</taxon>
        <taxon>Dikarya</taxon>
        <taxon>Basidiomycota</taxon>
        <taxon>Agaricomycotina</taxon>
        <taxon>Agaricomycetes</taxon>
        <taxon>Agaricomycetidae</taxon>
        <taxon>Agaricales</taxon>
        <taxon>Marasmiineae</taxon>
        <taxon>Physalacriaceae</taxon>
        <taxon>Cylindrobasidium</taxon>
    </lineage>
</organism>
<dbReference type="InterPro" id="IPR047141">
    <property type="entry name" value="Stealth"/>
</dbReference>
<feature type="domain" description="Stealth protein CR3 conserved region 3" evidence="3">
    <location>
        <begin position="281"/>
        <end position="337"/>
    </location>
</feature>
<proteinExistence type="predicted"/>
<dbReference type="InterPro" id="IPR031358">
    <property type="entry name" value="Stealth_CR1"/>
</dbReference>
<keyword evidence="1" id="KW-0808">Transferase</keyword>
<gene>
    <name evidence="4" type="ORF">CYLTODRAFT_349864</name>
</gene>
<sequence length="609" mass="68213">MAYHPFIPNGPELAVADHTLQPIAAHEQVSDVCLEKWVASGHWEAPCERIDEAVIDVIWVWVNGSDPLHIQARNDYLMSLGQQPKAARFREHDELRYSLRSIAAATSTWTKSVWHIITSDVPHPGNPERRLGLVPQWLDVNATSTERAQDHQAVNIIPHSDLFRLFNWTERGLTEDEGSIWRQNVLPTFNSFSIESQLPNLDPDIVTDNIVSLNDDQFLTLPMAPSTFHTLLYGPVLRFDTFKVGADPSGRADGNGEWRGLGWSAHLLNLRFGDRKRQYVAHNARSFSRPLLHEAGLAFPFQFSATPLSRFRGSHLNVDKGEMEVHTVFLATHWILERRREALLWSYIVAKWGGEGGTLSVEKKDNMWQEMGGSESEDTIPLSNIRHTSTDDVDVELSRAGITSPRVPDRKVASHTDYAFVSQDGYPQTLVTPTLVSALSRSECLGEKETSAWALFVEVLRKRPECGDAIIAALLQQEGQGGGLSLFLPSGSASASGPIPLALPLHLPEQQPPLPVAVEDLRAFAVRLLHRYSYAVGWTPARFFGLTSLRQTKSSLKQTNQHPDIALLCINDDLPNDDTREVEKADDILRGWFDTRWPERGSWEVSSDS</sequence>